<dbReference type="InterPro" id="IPR036271">
    <property type="entry name" value="Tet_transcr_reg_TetR-rel_C_sf"/>
</dbReference>
<dbReference type="GO" id="GO:0003677">
    <property type="term" value="F:DNA binding"/>
    <property type="evidence" value="ECO:0007669"/>
    <property type="project" value="UniProtKB-UniRule"/>
</dbReference>
<dbReference type="PROSITE" id="PS50977">
    <property type="entry name" value="HTH_TETR_2"/>
    <property type="match status" value="1"/>
</dbReference>
<dbReference type="InterPro" id="IPR001647">
    <property type="entry name" value="HTH_TetR"/>
</dbReference>
<feature type="DNA-binding region" description="H-T-H motif" evidence="3">
    <location>
        <begin position="33"/>
        <end position="52"/>
    </location>
</feature>
<organism evidence="5 6">
    <name type="scientific">Bacillus cereus</name>
    <dbReference type="NCBI Taxonomy" id="1396"/>
    <lineage>
        <taxon>Bacteria</taxon>
        <taxon>Bacillati</taxon>
        <taxon>Bacillota</taxon>
        <taxon>Bacilli</taxon>
        <taxon>Bacillales</taxon>
        <taxon>Bacillaceae</taxon>
        <taxon>Bacillus</taxon>
        <taxon>Bacillus cereus group</taxon>
    </lineage>
</organism>
<dbReference type="PANTHER" id="PTHR43479">
    <property type="entry name" value="ACREF/ENVCD OPERON REPRESSOR-RELATED"/>
    <property type="match status" value="1"/>
</dbReference>
<dbReference type="Gene3D" id="1.10.357.10">
    <property type="entry name" value="Tetracycline Repressor, domain 2"/>
    <property type="match status" value="1"/>
</dbReference>
<dbReference type="PRINTS" id="PR00455">
    <property type="entry name" value="HTHTETR"/>
</dbReference>
<accession>A0A2B1K4J7</accession>
<proteinExistence type="predicted"/>
<evidence type="ECO:0000256" key="2">
    <source>
        <dbReference type="ARBA" id="ARBA00023125"/>
    </source>
</evidence>
<dbReference type="AlphaFoldDB" id="A0A2B1K4J7"/>
<evidence type="ECO:0000313" key="6">
    <source>
        <dbReference type="Proteomes" id="UP000225182"/>
    </source>
</evidence>
<dbReference type="SUPFAM" id="SSF48498">
    <property type="entry name" value="Tetracyclin repressor-like, C-terminal domain"/>
    <property type="match status" value="1"/>
</dbReference>
<keyword evidence="2 3" id="KW-0238">DNA-binding</keyword>
<dbReference type="Proteomes" id="UP000225182">
    <property type="component" value="Unassembled WGS sequence"/>
</dbReference>
<dbReference type="InterPro" id="IPR050624">
    <property type="entry name" value="HTH-type_Tx_Regulator"/>
</dbReference>
<evidence type="ECO:0000256" key="3">
    <source>
        <dbReference type="PROSITE-ProRule" id="PRU00335"/>
    </source>
</evidence>
<dbReference type="RefSeq" id="WP_098542139.1">
    <property type="nucleotide sequence ID" value="NZ_NUYN01000047.1"/>
</dbReference>
<dbReference type="Pfam" id="PF00440">
    <property type="entry name" value="TetR_N"/>
    <property type="match status" value="1"/>
</dbReference>
<gene>
    <name evidence="5" type="ORF">COJ50_24910</name>
</gene>
<comment type="caution">
    <text evidence="5">The sequence shown here is derived from an EMBL/GenBank/DDBJ whole genome shotgun (WGS) entry which is preliminary data.</text>
</comment>
<dbReference type="EMBL" id="NUYN01000047">
    <property type="protein sequence ID" value="PFN19012.1"/>
    <property type="molecule type" value="Genomic_DNA"/>
</dbReference>
<dbReference type="SUPFAM" id="SSF46689">
    <property type="entry name" value="Homeodomain-like"/>
    <property type="match status" value="1"/>
</dbReference>
<feature type="domain" description="HTH tetR-type" evidence="4">
    <location>
        <begin position="10"/>
        <end position="70"/>
    </location>
</feature>
<keyword evidence="1" id="KW-0678">Repressor</keyword>
<protein>
    <submittedName>
        <fullName evidence="5">TetR family transcriptional regulator</fullName>
    </submittedName>
</protein>
<dbReference type="InterPro" id="IPR009057">
    <property type="entry name" value="Homeodomain-like_sf"/>
</dbReference>
<evidence type="ECO:0000313" key="5">
    <source>
        <dbReference type="EMBL" id="PFN19012.1"/>
    </source>
</evidence>
<name>A0A2B1K4J7_BACCE</name>
<sequence length="203" mass="23630">MGIYHQKQSEETINKLMQSGINLFSKQGYSSTSVDQIVKHAGYSKGAFYTHFSNKEEFLLKLIKEGIDFYFEDLKEVLNEKNRDLLSTFKEYSMRLVSEAYEKGSSPMLLQGCMISNELPLIKERLIFQMEEWRSFLALFFQRMKDEGIIGSSLDARTLATTSMAIFNGFNLQHFVDNRIQIQDMLNVFIELLQIQESNKKDE</sequence>
<dbReference type="PANTHER" id="PTHR43479:SF11">
    <property type="entry name" value="ACREF_ENVCD OPERON REPRESSOR-RELATED"/>
    <property type="match status" value="1"/>
</dbReference>
<evidence type="ECO:0000259" key="4">
    <source>
        <dbReference type="PROSITE" id="PS50977"/>
    </source>
</evidence>
<reference evidence="5 6" key="1">
    <citation type="submission" date="2017-09" db="EMBL/GenBank/DDBJ databases">
        <title>Large-scale bioinformatics analysis of Bacillus genomes uncovers conserved roles of natural products in bacterial physiology.</title>
        <authorList>
            <consortium name="Agbiome Team Llc"/>
            <person name="Bleich R.M."/>
            <person name="Grubbs K.J."/>
            <person name="Santa Maria K.C."/>
            <person name="Allen S.E."/>
            <person name="Farag S."/>
            <person name="Shank E.A."/>
            <person name="Bowers A."/>
        </authorList>
    </citation>
    <scope>NUCLEOTIDE SEQUENCE [LARGE SCALE GENOMIC DNA]</scope>
    <source>
        <strain evidence="5 6">AFS076905</strain>
    </source>
</reference>
<evidence type="ECO:0000256" key="1">
    <source>
        <dbReference type="ARBA" id="ARBA00022491"/>
    </source>
</evidence>